<dbReference type="PANTHER" id="PTHR47526">
    <property type="entry name" value="ATP-DEPENDENT DNA HELICASE"/>
    <property type="match status" value="1"/>
</dbReference>
<dbReference type="InterPro" id="IPR013083">
    <property type="entry name" value="Znf_RING/FYVE/PHD"/>
</dbReference>
<accession>A0A9N9SN19</accession>
<dbReference type="GO" id="GO:0006281">
    <property type="term" value="P:DNA repair"/>
    <property type="evidence" value="ECO:0007669"/>
    <property type="project" value="UniProtKB-ARBA"/>
</dbReference>
<evidence type="ECO:0000256" key="2">
    <source>
        <dbReference type="ARBA" id="ARBA00022771"/>
    </source>
</evidence>
<reference evidence="6" key="2">
    <citation type="submission" date="2022-10" db="EMBL/GenBank/DDBJ databases">
        <authorList>
            <consortium name="ENA_rothamsted_submissions"/>
            <consortium name="culmorum"/>
            <person name="King R."/>
        </authorList>
    </citation>
    <scope>NUCLEOTIDE SEQUENCE</scope>
</reference>
<dbReference type="AlphaFoldDB" id="A0A9N9SN19"/>
<dbReference type="Gene3D" id="3.30.40.10">
    <property type="entry name" value="Zinc/RING finger domain, C3HC4 (zinc finger)"/>
    <property type="match status" value="1"/>
</dbReference>
<dbReference type="Pfam" id="PF23011">
    <property type="entry name" value="PHD-1st_NSD"/>
    <property type="match status" value="1"/>
</dbReference>
<evidence type="ECO:0000313" key="6">
    <source>
        <dbReference type="EMBL" id="CAG9825790.1"/>
    </source>
</evidence>
<dbReference type="SUPFAM" id="SSF52980">
    <property type="entry name" value="Restriction endonuclease-like"/>
    <property type="match status" value="1"/>
</dbReference>
<evidence type="ECO:0000256" key="1">
    <source>
        <dbReference type="ARBA" id="ARBA00022723"/>
    </source>
</evidence>
<dbReference type="GO" id="GO:0008270">
    <property type="term" value="F:zinc ion binding"/>
    <property type="evidence" value="ECO:0007669"/>
    <property type="project" value="UniProtKB-KW"/>
</dbReference>
<dbReference type="EMBL" id="OU896715">
    <property type="protein sequence ID" value="CAG9825790.1"/>
    <property type="molecule type" value="Genomic_DNA"/>
</dbReference>
<dbReference type="Gene3D" id="3.90.320.10">
    <property type="match status" value="1"/>
</dbReference>
<evidence type="ECO:0000256" key="3">
    <source>
        <dbReference type="ARBA" id="ARBA00022833"/>
    </source>
</evidence>
<protein>
    <recommendedName>
        <fullName evidence="5">PHD-type domain-containing protein</fullName>
    </recommendedName>
</protein>
<dbReference type="InterPro" id="IPR019787">
    <property type="entry name" value="Znf_PHD-finger"/>
</dbReference>
<dbReference type="SUPFAM" id="SSF57903">
    <property type="entry name" value="FYVE/PHD zinc finger"/>
    <property type="match status" value="1"/>
</dbReference>
<organism evidence="6 7">
    <name type="scientific">Phaedon cochleariae</name>
    <name type="common">Mustard beetle</name>
    <dbReference type="NCBI Taxonomy" id="80249"/>
    <lineage>
        <taxon>Eukaryota</taxon>
        <taxon>Metazoa</taxon>
        <taxon>Ecdysozoa</taxon>
        <taxon>Arthropoda</taxon>
        <taxon>Hexapoda</taxon>
        <taxon>Insecta</taxon>
        <taxon>Pterygota</taxon>
        <taxon>Neoptera</taxon>
        <taxon>Endopterygota</taxon>
        <taxon>Coleoptera</taxon>
        <taxon>Polyphaga</taxon>
        <taxon>Cucujiformia</taxon>
        <taxon>Chrysomeloidea</taxon>
        <taxon>Chrysomelidae</taxon>
        <taxon>Chrysomelinae</taxon>
        <taxon>Chrysomelini</taxon>
        <taxon>Phaedon</taxon>
    </lineage>
</organism>
<keyword evidence="2 4" id="KW-0863">Zinc-finger</keyword>
<proteinExistence type="predicted"/>
<dbReference type="InterPro" id="IPR011335">
    <property type="entry name" value="Restrct_endonuc-II-like"/>
</dbReference>
<dbReference type="Proteomes" id="UP001153737">
    <property type="component" value="Chromosome 9"/>
</dbReference>
<sequence>MCDCCGHICVEVKCPYLLKDLSFAEYIDENNSFLGYHKRDKAVILLEPEHSYYYQVQMRMHVTKSKFCYFVVWSPNHSISIKIHAVVLFWNENFPRAHEFHKRVVLPELLGRYFTKGNHLKQNWCLCNSVDDGRPMIKCLNDDCEIQWFHLNCIGLSDVPEAKWTCQYCPS</sequence>
<dbReference type="InterPro" id="IPR059153">
    <property type="entry name" value="NSD_PHD-1st"/>
</dbReference>
<keyword evidence="7" id="KW-1185">Reference proteome</keyword>
<dbReference type="InterPro" id="IPR011011">
    <property type="entry name" value="Znf_FYVE_PHD"/>
</dbReference>
<evidence type="ECO:0000256" key="4">
    <source>
        <dbReference type="PROSITE-ProRule" id="PRU00146"/>
    </source>
</evidence>
<dbReference type="InterPro" id="IPR019786">
    <property type="entry name" value="Zinc_finger_PHD-type_CS"/>
</dbReference>
<name>A0A9N9SN19_PHACE</name>
<dbReference type="InterPro" id="IPR001965">
    <property type="entry name" value="Znf_PHD"/>
</dbReference>
<dbReference type="InterPro" id="IPR011604">
    <property type="entry name" value="PDDEXK-like_dom_sf"/>
</dbReference>
<keyword evidence="3" id="KW-0862">Zinc</keyword>
<dbReference type="PROSITE" id="PS01359">
    <property type="entry name" value="ZF_PHD_1"/>
    <property type="match status" value="1"/>
</dbReference>
<gene>
    <name evidence="6" type="ORF">PHAECO_LOCUS12595</name>
</gene>
<feature type="domain" description="PHD-type" evidence="5">
    <location>
        <begin position="122"/>
        <end position="171"/>
    </location>
</feature>
<reference evidence="6" key="1">
    <citation type="submission" date="2022-01" db="EMBL/GenBank/DDBJ databases">
        <authorList>
            <person name="King R."/>
        </authorList>
    </citation>
    <scope>NUCLEOTIDE SEQUENCE</scope>
</reference>
<evidence type="ECO:0000313" key="7">
    <source>
        <dbReference type="Proteomes" id="UP001153737"/>
    </source>
</evidence>
<dbReference type="OrthoDB" id="5918941at2759"/>
<dbReference type="SMART" id="SM00249">
    <property type="entry name" value="PHD"/>
    <property type="match status" value="1"/>
</dbReference>
<keyword evidence="1" id="KW-0479">Metal-binding</keyword>
<dbReference type="PROSITE" id="PS50016">
    <property type="entry name" value="ZF_PHD_2"/>
    <property type="match status" value="1"/>
</dbReference>
<evidence type="ECO:0000259" key="5">
    <source>
        <dbReference type="PROSITE" id="PS50016"/>
    </source>
</evidence>